<protein>
    <submittedName>
        <fullName evidence="1">Uncharacterized protein</fullName>
    </submittedName>
</protein>
<dbReference type="AlphaFoldDB" id="A0A5J6QPN3"/>
<proteinExistence type="predicted"/>
<organism evidence="1 2">
    <name type="scientific">Metapseudomonas lalkuanensis</name>
    <dbReference type="NCBI Taxonomy" id="2604832"/>
    <lineage>
        <taxon>Bacteria</taxon>
        <taxon>Pseudomonadati</taxon>
        <taxon>Pseudomonadota</taxon>
        <taxon>Gammaproteobacteria</taxon>
        <taxon>Pseudomonadales</taxon>
        <taxon>Pseudomonadaceae</taxon>
        <taxon>Metapseudomonas</taxon>
    </lineage>
</organism>
<accession>A0A5J6QPN3</accession>
<sequence length="116" mass="12593">MPDYNEQAGQYSSWTRCKYIGIDNPRPHLGVPAVTFVEERCINVDGEEVQRPLGNLVEPFTPENAGEAFDLVDPETGAVLGSMTYQGLYVALASAYLHVATKRDQAQSAPPGPPAE</sequence>
<evidence type="ECO:0000313" key="1">
    <source>
        <dbReference type="EMBL" id="QEY62559.1"/>
    </source>
</evidence>
<evidence type="ECO:0000313" key="2">
    <source>
        <dbReference type="Proteomes" id="UP000327179"/>
    </source>
</evidence>
<dbReference type="Proteomes" id="UP000327179">
    <property type="component" value="Chromosome"/>
</dbReference>
<keyword evidence="2" id="KW-1185">Reference proteome</keyword>
<name>A0A5J6QPN3_9GAMM</name>
<dbReference type="EMBL" id="CP043311">
    <property type="protein sequence ID" value="QEY62559.1"/>
    <property type="molecule type" value="Genomic_DNA"/>
</dbReference>
<gene>
    <name evidence="1" type="ORF">FXN65_10905</name>
</gene>
<reference evidence="1 2" key="1">
    <citation type="submission" date="2019-08" db="EMBL/GenBank/DDBJ databases">
        <title>Whole-genome Sequencing of e-waste polymer degrading bacterium Pseudomonas sp. strain PE08.</title>
        <authorList>
            <person name="Kirdat K."/>
            <person name="Debbarma P."/>
            <person name="Narawade N."/>
            <person name="Suyal D."/>
            <person name="Thorat V."/>
            <person name="Shouche Y."/>
            <person name="Goel R."/>
            <person name="Yadav A."/>
        </authorList>
    </citation>
    <scope>NUCLEOTIDE SEQUENCE [LARGE SCALE GENOMIC DNA]</scope>
    <source>
        <strain evidence="1 2">PE08</strain>
    </source>
</reference>
<dbReference type="KEGG" id="plal:FXN65_10905"/>
<dbReference type="RefSeq" id="WP_151133214.1">
    <property type="nucleotide sequence ID" value="NZ_CP043311.1"/>
</dbReference>